<dbReference type="EMBL" id="GL376606">
    <property type="status" value="NOT_ANNOTATED_CDS"/>
    <property type="molecule type" value="Genomic_DNA"/>
</dbReference>
<dbReference type="AlphaFoldDB" id="K3X1X0"/>
<dbReference type="eggNOG" id="ENOG502T30N">
    <property type="taxonomic scope" value="Eukaryota"/>
</dbReference>
<accession>K3X1X0</accession>
<dbReference type="PANTHER" id="PTHR31569:SF4">
    <property type="entry name" value="SWIM-TYPE DOMAIN-CONTAINING PROTEIN"/>
    <property type="match status" value="1"/>
</dbReference>
<dbReference type="Pfam" id="PF21056">
    <property type="entry name" value="ZSWIM1-3_RNaseH-like"/>
    <property type="match status" value="1"/>
</dbReference>
<dbReference type="HOGENOM" id="CLU_154202_1_0_1"/>
<organism evidence="2 3">
    <name type="scientific">Globisporangium ultimum (strain ATCC 200006 / CBS 805.95 / DAOM BR144)</name>
    <name type="common">Pythium ultimum</name>
    <dbReference type="NCBI Taxonomy" id="431595"/>
    <lineage>
        <taxon>Eukaryota</taxon>
        <taxon>Sar</taxon>
        <taxon>Stramenopiles</taxon>
        <taxon>Oomycota</taxon>
        <taxon>Peronosporomycetes</taxon>
        <taxon>Pythiales</taxon>
        <taxon>Pythiaceae</taxon>
        <taxon>Globisporangium</taxon>
    </lineage>
</organism>
<dbReference type="InterPro" id="IPR052579">
    <property type="entry name" value="Zinc_finger_SWIM"/>
</dbReference>
<dbReference type="Proteomes" id="UP000019132">
    <property type="component" value="Unassembled WGS sequence"/>
</dbReference>
<evidence type="ECO:0000259" key="1">
    <source>
        <dbReference type="Pfam" id="PF21056"/>
    </source>
</evidence>
<reference evidence="3" key="2">
    <citation type="submission" date="2010-04" db="EMBL/GenBank/DDBJ databases">
        <authorList>
            <person name="Buell R."/>
            <person name="Hamilton J."/>
            <person name="Hostetler J."/>
        </authorList>
    </citation>
    <scope>NUCLEOTIDE SEQUENCE [LARGE SCALE GENOMIC DNA]</scope>
    <source>
        <strain evidence="3">DAOM:BR144</strain>
    </source>
</reference>
<dbReference type="InParanoid" id="K3X1X0"/>
<evidence type="ECO:0000313" key="2">
    <source>
        <dbReference type="EnsemblProtists" id="PYU1_T011219"/>
    </source>
</evidence>
<protein>
    <recommendedName>
        <fullName evidence="1">ZSWIM1/3 RNaseH-like domain-containing protein</fullName>
    </recommendedName>
</protein>
<reference evidence="3" key="1">
    <citation type="journal article" date="2010" name="Genome Biol.">
        <title>Genome sequence of the necrotrophic plant pathogen Pythium ultimum reveals original pathogenicity mechanisms and effector repertoire.</title>
        <authorList>
            <person name="Levesque C.A."/>
            <person name="Brouwer H."/>
            <person name="Cano L."/>
            <person name="Hamilton J.P."/>
            <person name="Holt C."/>
            <person name="Huitema E."/>
            <person name="Raffaele S."/>
            <person name="Robideau G.P."/>
            <person name="Thines M."/>
            <person name="Win J."/>
            <person name="Zerillo M.M."/>
            <person name="Beakes G.W."/>
            <person name="Boore J.L."/>
            <person name="Busam D."/>
            <person name="Dumas B."/>
            <person name="Ferriera S."/>
            <person name="Fuerstenberg S.I."/>
            <person name="Gachon C.M."/>
            <person name="Gaulin E."/>
            <person name="Govers F."/>
            <person name="Grenville-Briggs L."/>
            <person name="Horner N."/>
            <person name="Hostetler J."/>
            <person name="Jiang R.H."/>
            <person name="Johnson J."/>
            <person name="Krajaejun T."/>
            <person name="Lin H."/>
            <person name="Meijer H.J."/>
            <person name="Moore B."/>
            <person name="Morris P."/>
            <person name="Phuntmart V."/>
            <person name="Puiu D."/>
            <person name="Shetty J."/>
            <person name="Stajich J.E."/>
            <person name="Tripathy S."/>
            <person name="Wawra S."/>
            <person name="van West P."/>
            <person name="Whitty B.R."/>
            <person name="Coutinho P.M."/>
            <person name="Henrissat B."/>
            <person name="Martin F."/>
            <person name="Thomas P.D."/>
            <person name="Tyler B.M."/>
            <person name="De Vries R.P."/>
            <person name="Kamoun S."/>
            <person name="Yandell M."/>
            <person name="Tisserat N."/>
            <person name="Buell C.R."/>
        </authorList>
    </citation>
    <scope>NUCLEOTIDE SEQUENCE</scope>
    <source>
        <strain evidence="3">DAOM:BR144</strain>
    </source>
</reference>
<reference evidence="2" key="3">
    <citation type="submission" date="2015-02" db="UniProtKB">
        <authorList>
            <consortium name="EnsemblProtists"/>
        </authorList>
    </citation>
    <scope>IDENTIFICATION</scope>
    <source>
        <strain evidence="2">DAOM BR144</strain>
    </source>
</reference>
<sequence length="119" mass="13604">MDITCAVVMQTSAQKAIFEQWGQTLSTDWTHGTNNLGYHLGCLIATISTGRGVPGLNFFALHETAEIMCQILEFFEAKNKSWQQIWSFVIDKDFAEWRALEQCFPSTKVLLCQFHAFTY</sequence>
<dbReference type="PANTHER" id="PTHR31569">
    <property type="entry name" value="SWIM-TYPE DOMAIN-CONTAINING PROTEIN"/>
    <property type="match status" value="1"/>
</dbReference>
<evidence type="ECO:0000313" key="3">
    <source>
        <dbReference type="Proteomes" id="UP000019132"/>
    </source>
</evidence>
<name>K3X1X0_GLOUD</name>
<proteinExistence type="predicted"/>
<feature type="domain" description="ZSWIM1/3 RNaseH-like" evidence="1">
    <location>
        <begin position="4"/>
        <end position="110"/>
    </location>
</feature>
<dbReference type="InterPro" id="IPR048324">
    <property type="entry name" value="ZSWIM1-3_RNaseH-like"/>
</dbReference>
<dbReference type="EnsemblProtists" id="PYU1_T011219">
    <property type="protein sequence ID" value="PYU1_T011219"/>
    <property type="gene ID" value="PYU1_G011194"/>
</dbReference>
<keyword evidence="3" id="KW-1185">Reference proteome</keyword>
<dbReference type="VEuPathDB" id="FungiDB:PYU1_G011194"/>
<dbReference type="OMA" id="FFALHET"/>